<dbReference type="GO" id="GO:0003723">
    <property type="term" value="F:RNA binding"/>
    <property type="evidence" value="ECO:0007669"/>
    <property type="project" value="TreeGrafter"/>
</dbReference>
<feature type="region of interest" description="Disordered" evidence="5">
    <location>
        <begin position="186"/>
        <end position="210"/>
    </location>
</feature>
<proteinExistence type="evidence at transcript level"/>
<feature type="compositionally biased region" description="Basic and acidic residues" evidence="5">
    <location>
        <begin position="198"/>
        <end position="210"/>
    </location>
</feature>
<evidence type="ECO:0000313" key="6">
    <source>
        <dbReference type="EMBL" id="AUS83927.1"/>
    </source>
</evidence>
<dbReference type="EMBL" id="MF324882">
    <property type="protein sequence ID" value="AUS83927.1"/>
    <property type="molecule type" value="mRNA"/>
</dbReference>
<dbReference type="InterPro" id="IPR018256">
    <property type="entry name" value="Ribosomal_eL13_CS"/>
</dbReference>
<dbReference type="InterPro" id="IPR001380">
    <property type="entry name" value="Ribosomal_eL13"/>
</dbReference>
<accession>A0A2I7YV11</accession>
<dbReference type="GO" id="GO:0006412">
    <property type="term" value="P:translation"/>
    <property type="evidence" value="ECO:0007669"/>
    <property type="project" value="InterPro"/>
</dbReference>
<dbReference type="PANTHER" id="PTHR11722">
    <property type="entry name" value="60S RIBOSOMAL PROTEIN L13"/>
    <property type="match status" value="1"/>
</dbReference>
<dbReference type="GO" id="GO:0022625">
    <property type="term" value="C:cytosolic large ribosomal subunit"/>
    <property type="evidence" value="ECO:0007669"/>
    <property type="project" value="TreeGrafter"/>
</dbReference>
<reference evidence="6" key="1">
    <citation type="journal article" date="2017" name="Ecotoxicol. Environ. Saf.">
        <title>Endocrine disruptors in soil: Effects of bisphenol A on gene expression of the earthworm Eisenia fetida.</title>
        <authorList>
            <person name="Novo M."/>
            <person name="Verdu I."/>
            <person name="Trigo D."/>
            <person name="Martinez-Guitarte J.L."/>
        </authorList>
    </citation>
    <scope>NUCLEOTIDE SEQUENCE</scope>
</reference>
<dbReference type="Pfam" id="PF01294">
    <property type="entry name" value="Ribosomal_L13e"/>
    <property type="match status" value="1"/>
</dbReference>
<dbReference type="Gene3D" id="1.20.5.110">
    <property type="match status" value="1"/>
</dbReference>
<protein>
    <recommendedName>
        <fullName evidence="4">60S ribosomal protein L13</fullName>
    </recommendedName>
</protein>
<keyword evidence="3 4" id="KW-0687">Ribonucleoprotein</keyword>
<organism evidence="6">
    <name type="scientific">Eisenia fetida</name>
    <name type="common">Red wiggler worm</name>
    <dbReference type="NCBI Taxonomy" id="6396"/>
    <lineage>
        <taxon>Eukaryota</taxon>
        <taxon>Metazoa</taxon>
        <taxon>Spiralia</taxon>
        <taxon>Lophotrochozoa</taxon>
        <taxon>Annelida</taxon>
        <taxon>Clitellata</taxon>
        <taxon>Oligochaeta</taxon>
        <taxon>Crassiclitellata</taxon>
        <taxon>Lumbricina</taxon>
        <taxon>Lumbricidae</taxon>
        <taxon>Lumbricinae</taxon>
        <taxon>Eisenia</taxon>
    </lineage>
</organism>
<sequence>MGKGNNAIPNGHFHKDWQKHVKTWFNQPARKERRRTARRHKALAIAPRPAAGCLRPQVRCQTFKYNTRLREGRGFSLDELKAAGINKKEARTIGIAVDVRRRNKSVESLQLNVQRLKEYRNKLILFPKKLSKPNKGDATEEEMKLATQLKGKLLPRTAWVKPEKARAITDEERKVKVFDRLRQARAHKRLAGKRAKKAKEAGGDIAAEKA</sequence>
<dbReference type="HAMAP" id="MF_00499">
    <property type="entry name" value="Ribosomal_eL13"/>
    <property type="match status" value="1"/>
</dbReference>
<name>A0A2I7YV11_EISFE</name>
<dbReference type="FunFam" id="1.20.5.110:FF:000003">
    <property type="entry name" value="60S ribosomal protein L13"/>
    <property type="match status" value="1"/>
</dbReference>
<evidence type="ECO:0000256" key="4">
    <source>
        <dbReference type="RuleBase" id="RU000572"/>
    </source>
</evidence>
<keyword evidence="2 4" id="KW-0689">Ribosomal protein</keyword>
<dbReference type="AlphaFoldDB" id="A0A2I7YV11"/>
<feature type="compositionally biased region" description="Basic residues" evidence="5">
    <location>
        <begin position="186"/>
        <end position="197"/>
    </location>
</feature>
<evidence type="ECO:0000256" key="3">
    <source>
        <dbReference type="ARBA" id="ARBA00023274"/>
    </source>
</evidence>
<dbReference type="PROSITE" id="PS01104">
    <property type="entry name" value="RIBOSOMAL_L13E"/>
    <property type="match status" value="1"/>
</dbReference>
<evidence type="ECO:0000256" key="1">
    <source>
        <dbReference type="ARBA" id="ARBA00005640"/>
    </source>
</evidence>
<evidence type="ECO:0000256" key="2">
    <source>
        <dbReference type="ARBA" id="ARBA00022980"/>
    </source>
</evidence>
<comment type="similarity">
    <text evidence="1 4">Belongs to the eukaryotic ribosomal protein eL13 family.</text>
</comment>
<dbReference type="PANTHER" id="PTHR11722:SF0">
    <property type="entry name" value="LARGE RIBOSOMAL SUBUNIT PROTEIN EL13"/>
    <property type="match status" value="1"/>
</dbReference>
<dbReference type="GO" id="GO:0003735">
    <property type="term" value="F:structural constituent of ribosome"/>
    <property type="evidence" value="ECO:0007669"/>
    <property type="project" value="InterPro"/>
</dbReference>
<evidence type="ECO:0000256" key="5">
    <source>
        <dbReference type="SAM" id="MobiDB-lite"/>
    </source>
</evidence>